<dbReference type="Proteomes" id="UP001596016">
    <property type="component" value="Unassembled WGS sequence"/>
</dbReference>
<feature type="domain" description="DUF4325" evidence="2">
    <location>
        <begin position="24"/>
        <end position="78"/>
    </location>
</feature>
<dbReference type="InterPro" id="IPR025474">
    <property type="entry name" value="DUF4325"/>
</dbReference>
<protein>
    <submittedName>
        <fullName evidence="3">STAS-like domain-containing protein</fullName>
    </submittedName>
</protein>
<gene>
    <name evidence="3" type="ORF">ACFPLB_04120</name>
</gene>
<proteinExistence type="predicted"/>
<dbReference type="Pfam" id="PF14213">
    <property type="entry name" value="DUF4325"/>
    <property type="match status" value="1"/>
</dbReference>
<evidence type="ECO:0000313" key="3">
    <source>
        <dbReference type="EMBL" id="MFC5385150.1"/>
    </source>
</evidence>
<evidence type="ECO:0000259" key="2">
    <source>
        <dbReference type="Pfam" id="PF14213"/>
    </source>
</evidence>
<name>A0ABW0GUH6_9HYPH</name>
<accession>A0ABW0GUH6</accession>
<evidence type="ECO:0000313" key="4">
    <source>
        <dbReference type="Proteomes" id="UP001596016"/>
    </source>
</evidence>
<feature type="region of interest" description="Disordered" evidence="1">
    <location>
        <begin position="1"/>
        <end position="28"/>
    </location>
</feature>
<reference evidence="4" key="1">
    <citation type="journal article" date="2019" name="Int. J. Syst. Evol. Microbiol.">
        <title>The Global Catalogue of Microorganisms (GCM) 10K type strain sequencing project: providing services to taxonomists for standard genome sequencing and annotation.</title>
        <authorList>
            <consortium name="The Broad Institute Genomics Platform"/>
            <consortium name="The Broad Institute Genome Sequencing Center for Infectious Disease"/>
            <person name="Wu L."/>
            <person name="Ma J."/>
        </authorList>
    </citation>
    <scope>NUCLEOTIDE SEQUENCE [LARGE SCALE GENOMIC DNA]</scope>
    <source>
        <strain evidence="4">CGMCC 4.1415</strain>
    </source>
</reference>
<dbReference type="EMBL" id="JBHSLL010000012">
    <property type="protein sequence ID" value="MFC5385150.1"/>
    <property type="molecule type" value="Genomic_DNA"/>
</dbReference>
<comment type="caution">
    <text evidence="3">The sequence shown here is derived from an EMBL/GenBank/DDBJ whole genome shotgun (WGS) entry which is preliminary data.</text>
</comment>
<organism evidence="3 4">
    <name type="scientific">Aquamicrobium segne</name>
    <dbReference type="NCBI Taxonomy" id="469547"/>
    <lineage>
        <taxon>Bacteria</taxon>
        <taxon>Pseudomonadati</taxon>
        <taxon>Pseudomonadota</taxon>
        <taxon>Alphaproteobacteria</taxon>
        <taxon>Hyphomicrobiales</taxon>
        <taxon>Phyllobacteriaceae</taxon>
        <taxon>Aquamicrobium</taxon>
    </lineage>
</organism>
<keyword evidence="4" id="KW-1185">Reference proteome</keyword>
<evidence type="ECO:0000256" key="1">
    <source>
        <dbReference type="SAM" id="MobiDB-lite"/>
    </source>
</evidence>
<dbReference type="RefSeq" id="WP_378228033.1">
    <property type="nucleotide sequence ID" value="NZ_JBHSLL010000012.1"/>
</dbReference>
<sequence>MEISIAKDFSPYPAGRTGQDGPNNGTRFRKEHLVPALKEAGRTGGIVTVDFDGVRSFGTSFLEEAFGGLVRLEGFEKREVQDLLELRAEKPVYRTYKRLALRYIKEALPEENHHAA</sequence>